<gene>
    <name evidence="1" type="ORF">ACFOEK_20255</name>
</gene>
<dbReference type="Proteomes" id="UP001595476">
    <property type="component" value="Unassembled WGS sequence"/>
</dbReference>
<organism evidence="1 2">
    <name type="scientific">Litoribrevibacter euphylliae</name>
    <dbReference type="NCBI Taxonomy" id="1834034"/>
    <lineage>
        <taxon>Bacteria</taxon>
        <taxon>Pseudomonadati</taxon>
        <taxon>Pseudomonadota</taxon>
        <taxon>Gammaproteobacteria</taxon>
        <taxon>Oceanospirillales</taxon>
        <taxon>Oceanospirillaceae</taxon>
        <taxon>Litoribrevibacter</taxon>
    </lineage>
</organism>
<dbReference type="SUPFAM" id="SSF55961">
    <property type="entry name" value="Bet v1-like"/>
    <property type="match status" value="1"/>
</dbReference>
<dbReference type="RefSeq" id="WP_386723305.1">
    <property type="nucleotide sequence ID" value="NZ_JBHRSZ010000009.1"/>
</dbReference>
<evidence type="ECO:0000313" key="2">
    <source>
        <dbReference type="Proteomes" id="UP001595476"/>
    </source>
</evidence>
<name>A0ABV7HKV5_9GAMM</name>
<protein>
    <submittedName>
        <fullName evidence="1">SRPBCC family protein</fullName>
    </submittedName>
</protein>
<reference evidence="2" key="1">
    <citation type="journal article" date="2019" name="Int. J. Syst. Evol. Microbiol.">
        <title>The Global Catalogue of Microorganisms (GCM) 10K type strain sequencing project: providing services to taxonomists for standard genome sequencing and annotation.</title>
        <authorList>
            <consortium name="The Broad Institute Genomics Platform"/>
            <consortium name="The Broad Institute Genome Sequencing Center for Infectious Disease"/>
            <person name="Wu L."/>
            <person name="Ma J."/>
        </authorList>
    </citation>
    <scope>NUCLEOTIDE SEQUENCE [LARGE SCALE GENOMIC DNA]</scope>
    <source>
        <strain evidence="2">KCTC 52438</strain>
    </source>
</reference>
<dbReference type="InterPro" id="IPR023393">
    <property type="entry name" value="START-like_dom_sf"/>
</dbReference>
<keyword evidence="2" id="KW-1185">Reference proteome</keyword>
<dbReference type="CDD" id="cd07821">
    <property type="entry name" value="PYR_PYL_RCAR_like"/>
    <property type="match status" value="1"/>
</dbReference>
<evidence type="ECO:0000313" key="1">
    <source>
        <dbReference type="EMBL" id="MFC3153384.1"/>
    </source>
</evidence>
<sequence length="141" mass="15788">MPKHHILIEKEFESSLPEVFQAICDHENFGKLIGAKIVRTKDGEDGITNGLGSIRKIVASPLPSFEETVTNYQENQYFEYKITKGSPIKNHIGKLTFSSTHDKTLLRYTIDFDMKLPIPLLGTGLAKVLKSQISSGLNKIK</sequence>
<proteinExistence type="predicted"/>
<comment type="caution">
    <text evidence="1">The sequence shown here is derived from an EMBL/GenBank/DDBJ whole genome shotgun (WGS) entry which is preliminary data.</text>
</comment>
<dbReference type="EMBL" id="JBHRSZ010000009">
    <property type="protein sequence ID" value="MFC3153384.1"/>
    <property type="molecule type" value="Genomic_DNA"/>
</dbReference>
<dbReference type="Pfam" id="PF10604">
    <property type="entry name" value="Polyketide_cyc2"/>
    <property type="match status" value="1"/>
</dbReference>
<dbReference type="Gene3D" id="3.30.530.20">
    <property type="match status" value="1"/>
</dbReference>
<accession>A0ABV7HKV5</accession>
<dbReference type="InterPro" id="IPR019587">
    <property type="entry name" value="Polyketide_cyclase/dehydratase"/>
</dbReference>